<feature type="transmembrane region" description="Helical" evidence="2">
    <location>
        <begin position="35"/>
        <end position="59"/>
    </location>
</feature>
<accession>A0ABW4T3W6</accession>
<feature type="transmembrane region" description="Helical" evidence="2">
    <location>
        <begin position="291"/>
        <end position="313"/>
    </location>
</feature>
<feature type="transmembrane region" description="Helical" evidence="2">
    <location>
        <begin position="355"/>
        <end position="376"/>
    </location>
</feature>
<evidence type="ECO:0000256" key="2">
    <source>
        <dbReference type="SAM" id="Phobius"/>
    </source>
</evidence>
<keyword evidence="2" id="KW-0472">Membrane</keyword>
<protein>
    <recommendedName>
        <fullName evidence="5">NnrS family protein</fullName>
    </recommendedName>
</protein>
<feature type="compositionally biased region" description="Polar residues" evidence="1">
    <location>
        <begin position="1"/>
        <end position="10"/>
    </location>
</feature>
<dbReference type="Proteomes" id="UP001597368">
    <property type="component" value="Unassembled WGS sequence"/>
</dbReference>
<dbReference type="EMBL" id="JBHUFV010000051">
    <property type="protein sequence ID" value="MFD1936648.1"/>
    <property type="molecule type" value="Genomic_DNA"/>
</dbReference>
<name>A0ABW4T3W6_9ACTN</name>
<feature type="region of interest" description="Disordered" evidence="1">
    <location>
        <begin position="1"/>
        <end position="23"/>
    </location>
</feature>
<feature type="transmembrane region" description="Helical" evidence="2">
    <location>
        <begin position="258"/>
        <end position="279"/>
    </location>
</feature>
<proteinExistence type="predicted"/>
<feature type="transmembrane region" description="Helical" evidence="2">
    <location>
        <begin position="325"/>
        <end position="343"/>
    </location>
</feature>
<keyword evidence="2" id="KW-0812">Transmembrane</keyword>
<feature type="transmembrane region" description="Helical" evidence="2">
    <location>
        <begin position="97"/>
        <end position="114"/>
    </location>
</feature>
<evidence type="ECO:0000256" key="1">
    <source>
        <dbReference type="SAM" id="MobiDB-lite"/>
    </source>
</evidence>
<reference evidence="4" key="1">
    <citation type="journal article" date="2019" name="Int. J. Syst. Evol. Microbiol.">
        <title>The Global Catalogue of Microorganisms (GCM) 10K type strain sequencing project: providing services to taxonomists for standard genome sequencing and annotation.</title>
        <authorList>
            <consortium name="The Broad Institute Genomics Platform"/>
            <consortium name="The Broad Institute Genome Sequencing Center for Infectious Disease"/>
            <person name="Wu L."/>
            <person name="Ma J."/>
        </authorList>
    </citation>
    <scope>NUCLEOTIDE SEQUENCE [LARGE SCALE GENOMIC DNA]</scope>
    <source>
        <strain evidence="4">ICMP 6774ER</strain>
    </source>
</reference>
<keyword evidence="4" id="KW-1185">Reference proteome</keyword>
<evidence type="ECO:0008006" key="5">
    <source>
        <dbReference type="Google" id="ProtNLM"/>
    </source>
</evidence>
<comment type="caution">
    <text evidence="3">The sequence shown here is derived from an EMBL/GenBank/DDBJ whole genome shotgun (WGS) entry which is preliminary data.</text>
</comment>
<feature type="transmembrane region" description="Helical" evidence="2">
    <location>
        <begin position="120"/>
        <end position="137"/>
    </location>
</feature>
<sequence>MSAEQTTVRSPSHRPLPKPGPSAARLRARPAVGRLPMLAGAACALLAGLYGGLALLLPASPAPEALTREHGPLMALGFLGTLISLERAVALRRSWGYLAPALSALGALCLAAGAELPGRLALTTGAGWLAGVYLTLLRRRLSRETLMQLGGALAWYAGGLLWLAGRPVPELVAWFAAFHVLTIAGERLELAHVGDLRPGAAHALTAAAALLGAGAACSVWQPAAGARVTGTGLLVVAGWLAWHDVARRTVRGRGLPRYAAVCLLTGYGWLATAGALWATTGLAAGSYLYDAALHALFLGFVMSMVFGHAPVILPAVLRIRLPYHPVLYAPVALLHASVAVRVGGDLAAAGRMRTVGGLLAEVALLMFAGCAAAMALRHTTGRKPR</sequence>
<feature type="transmembrane region" description="Helical" evidence="2">
    <location>
        <begin position="71"/>
        <end position="90"/>
    </location>
</feature>
<organism evidence="3 4">
    <name type="scientific">Nonomuraea mangrovi</name>
    <dbReference type="NCBI Taxonomy" id="2316207"/>
    <lineage>
        <taxon>Bacteria</taxon>
        <taxon>Bacillati</taxon>
        <taxon>Actinomycetota</taxon>
        <taxon>Actinomycetes</taxon>
        <taxon>Streptosporangiales</taxon>
        <taxon>Streptosporangiaceae</taxon>
        <taxon>Nonomuraea</taxon>
    </lineage>
</organism>
<keyword evidence="2" id="KW-1133">Transmembrane helix</keyword>
<gene>
    <name evidence="3" type="ORF">ACFSKW_34770</name>
</gene>
<evidence type="ECO:0000313" key="3">
    <source>
        <dbReference type="EMBL" id="MFD1936648.1"/>
    </source>
</evidence>
<dbReference type="RefSeq" id="WP_379577120.1">
    <property type="nucleotide sequence ID" value="NZ_JBHUFV010000051.1"/>
</dbReference>
<evidence type="ECO:0000313" key="4">
    <source>
        <dbReference type="Proteomes" id="UP001597368"/>
    </source>
</evidence>